<gene>
    <name evidence="7" type="ORF">RCZ15_04830</name>
    <name evidence="8" type="ORF">RCZ16_01010</name>
</gene>
<protein>
    <submittedName>
        <fullName evidence="7">Mechanosensitive ion channel protein MscS</fullName>
    </submittedName>
</protein>
<reference evidence="7 10" key="1">
    <citation type="submission" date="2021-11" db="EMBL/GenBank/DDBJ databases">
        <title>Draft genome sequence of Capnocytophaga sp. strain KC07075 isolated from cat oral cavity.</title>
        <authorList>
            <person name="Suzuki M."/>
            <person name="Imaoka K."/>
            <person name="Kimura M."/>
            <person name="Morikawa S."/>
            <person name="Maeda K."/>
        </authorList>
    </citation>
    <scope>NUCLEOTIDE SEQUENCE</scope>
    <source>
        <strain evidence="7">KC07075</strain>
        <strain evidence="8 10">KC07079</strain>
    </source>
</reference>
<dbReference type="InterPro" id="IPR010920">
    <property type="entry name" value="LSM_dom_sf"/>
</dbReference>
<proteinExistence type="predicted"/>
<dbReference type="GO" id="GO:0008381">
    <property type="term" value="F:mechanosensitive monoatomic ion channel activity"/>
    <property type="evidence" value="ECO:0007669"/>
    <property type="project" value="InterPro"/>
</dbReference>
<keyword evidence="10" id="KW-1185">Reference proteome</keyword>
<evidence type="ECO:0000259" key="6">
    <source>
        <dbReference type="Pfam" id="PF00924"/>
    </source>
</evidence>
<keyword evidence="3 5" id="KW-1133">Transmembrane helix</keyword>
<evidence type="ECO:0000313" key="8">
    <source>
        <dbReference type="EMBL" id="GJM51783.1"/>
    </source>
</evidence>
<dbReference type="PANTHER" id="PTHR30221">
    <property type="entry name" value="SMALL-CONDUCTANCE MECHANOSENSITIVE CHANNEL"/>
    <property type="match status" value="1"/>
</dbReference>
<dbReference type="Pfam" id="PF00924">
    <property type="entry name" value="MS_channel_2nd"/>
    <property type="match status" value="1"/>
</dbReference>
<feature type="domain" description="Mechanosensitive ion channel MscS" evidence="6">
    <location>
        <begin position="97"/>
        <end position="161"/>
    </location>
</feature>
<feature type="transmembrane region" description="Helical" evidence="5">
    <location>
        <begin position="12"/>
        <end position="32"/>
    </location>
</feature>
<dbReference type="RefSeq" id="WP_264846639.1">
    <property type="nucleotide sequence ID" value="NZ_BPMA01000027.1"/>
</dbReference>
<evidence type="ECO:0000313" key="9">
    <source>
        <dbReference type="Proteomes" id="UP001207736"/>
    </source>
</evidence>
<name>A0AAV5AVH5_9FLAO</name>
<dbReference type="Proteomes" id="UP001207736">
    <property type="component" value="Unassembled WGS sequence"/>
</dbReference>
<evidence type="ECO:0000256" key="5">
    <source>
        <dbReference type="SAM" id="Phobius"/>
    </source>
</evidence>
<dbReference type="GO" id="GO:0016020">
    <property type="term" value="C:membrane"/>
    <property type="evidence" value="ECO:0007669"/>
    <property type="project" value="UniProtKB-SubCell"/>
</dbReference>
<organism evidence="7 9">
    <name type="scientific">Capnocytophaga catalasegens</name>
    <dbReference type="NCBI Taxonomy" id="1004260"/>
    <lineage>
        <taxon>Bacteria</taxon>
        <taxon>Pseudomonadati</taxon>
        <taxon>Bacteroidota</taxon>
        <taxon>Flavobacteriia</taxon>
        <taxon>Flavobacteriales</taxon>
        <taxon>Flavobacteriaceae</taxon>
        <taxon>Capnocytophaga</taxon>
    </lineage>
</organism>
<evidence type="ECO:0000313" key="7">
    <source>
        <dbReference type="EMBL" id="GJM49508.1"/>
    </source>
</evidence>
<evidence type="ECO:0000256" key="4">
    <source>
        <dbReference type="ARBA" id="ARBA00023136"/>
    </source>
</evidence>
<keyword evidence="4 5" id="KW-0472">Membrane</keyword>
<dbReference type="InterPro" id="IPR023408">
    <property type="entry name" value="MscS_beta-dom_sf"/>
</dbReference>
<dbReference type="SUPFAM" id="SSF50182">
    <property type="entry name" value="Sm-like ribonucleoproteins"/>
    <property type="match status" value="1"/>
</dbReference>
<comment type="subcellular location">
    <subcellularLocation>
        <location evidence="1">Membrane</location>
    </subcellularLocation>
</comment>
<accession>A0AAV5AVH5</accession>
<keyword evidence="2 5" id="KW-0812">Transmembrane</keyword>
<evidence type="ECO:0000256" key="3">
    <source>
        <dbReference type="ARBA" id="ARBA00022989"/>
    </source>
</evidence>
<dbReference type="Gene3D" id="1.10.287.1260">
    <property type="match status" value="1"/>
</dbReference>
<feature type="transmembrane region" description="Helical" evidence="5">
    <location>
        <begin position="77"/>
        <end position="110"/>
    </location>
</feature>
<dbReference type="EMBL" id="BQKA01000010">
    <property type="protein sequence ID" value="GJM49508.1"/>
    <property type="molecule type" value="Genomic_DNA"/>
</dbReference>
<feature type="transmembrane region" description="Helical" evidence="5">
    <location>
        <begin position="52"/>
        <end position="71"/>
    </location>
</feature>
<comment type="caution">
    <text evidence="7">The sequence shown here is derived from an EMBL/GenBank/DDBJ whole genome shotgun (WGS) entry which is preliminary data.</text>
</comment>
<dbReference type="PANTHER" id="PTHR30221:SF8">
    <property type="entry name" value="SMALL-CONDUCTANCE MECHANOSENSITIVE CHANNEL"/>
    <property type="match status" value="1"/>
</dbReference>
<evidence type="ECO:0000313" key="10">
    <source>
        <dbReference type="Proteomes" id="UP001208692"/>
    </source>
</evidence>
<dbReference type="InterPro" id="IPR045275">
    <property type="entry name" value="MscS_archaea/bacteria_type"/>
</dbReference>
<dbReference type="AlphaFoldDB" id="A0AAV5AVH5"/>
<dbReference type="Gene3D" id="2.30.30.60">
    <property type="match status" value="1"/>
</dbReference>
<evidence type="ECO:0000256" key="2">
    <source>
        <dbReference type="ARBA" id="ARBA00022692"/>
    </source>
</evidence>
<dbReference type="InterPro" id="IPR006685">
    <property type="entry name" value="MscS_channel_2nd"/>
</dbReference>
<evidence type="ECO:0000256" key="1">
    <source>
        <dbReference type="ARBA" id="ARBA00004370"/>
    </source>
</evidence>
<sequence>MNFINEYLKEIIATLVVILTFIGIRLTINAIITRFGKQSNFPHSRTNLVMKYIDYLITSLAVIALIGIWGVQRQQAFLAISSIFTVIGVALFAQWSILSNVTAGILLFFSFPFKIGDRIRILDKEFPIEAEIIDIKSFYTLLKSSEGEEISYPNNLLLQKGIVIIPENLKNKPEETQKDYID</sequence>
<dbReference type="EMBL" id="BQKB01000003">
    <property type="protein sequence ID" value="GJM51783.1"/>
    <property type="molecule type" value="Genomic_DNA"/>
</dbReference>
<dbReference type="Proteomes" id="UP001208692">
    <property type="component" value="Unassembled WGS sequence"/>
</dbReference>